<dbReference type="InterPro" id="IPR001932">
    <property type="entry name" value="PPM-type_phosphatase-like_dom"/>
</dbReference>
<dbReference type="Pfam" id="PF13581">
    <property type="entry name" value="HATPase_c_2"/>
    <property type="match status" value="1"/>
</dbReference>
<dbReference type="AlphaFoldDB" id="A0A158GFE2"/>
<dbReference type="SUPFAM" id="SSF81606">
    <property type="entry name" value="PP2C-like"/>
    <property type="match status" value="1"/>
</dbReference>
<reference evidence="2 3" key="1">
    <citation type="submission" date="2016-01" db="EMBL/GenBank/DDBJ databases">
        <authorList>
            <person name="Oliw E.H."/>
        </authorList>
    </citation>
    <scope>NUCLEOTIDE SEQUENCE [LARGE SCALE GENOMIC DNA]</scope>
    <source>
        <strain evidence="2">LMG 22029</strain>
    </source>
</reference>
<name>A0A158GFE2_CABSO</name>
<dbReference type="PANTHER" id="PTHR35801">
    <property type="entry name" value="PHOSPHOSERINE PHOSPHATASE RSBX"/>
    <property type="match status" value="1"/>
</dbReference>
<dbReference type="Proteomes" id="UP000054893">
    <property type="component" value="Unassembled WGS sequence"/>
</dbReference>
<dbReference type="GO" id="GO:0004674">
    <property type="term" value="F:protein serine/threonine kinase activity"/>
    <property type="evidence" value="ECO:0007669"/>
    <property type="project" value="UniProtKB-EC"/>
</dbReference>
<dbReference type="OrthoDB" id="479131at2"/>
<dbReference type="CDD" id="cd16934">
    <property type="entry name" value="HATPase_RsbT-like"/>
    <property type="match status" value="1"/>
</dbReference>
<dbReference type="InterPro" id="IPR036890">
    <property type="entry name" value="HATPase_C_sf"/>
</dbReference>
<dbReference type="Gene3D" id="3.30.565.10">
    <property type="entry name" value="Histidine kinase-like ATPase, C-terminal domain"/>
    <property type="match status" value="1"/>
</dbReference>
<dbReference type="InterPro" id="IPR039248">
    <property type="entry name" value="Ptase_RsbX"/>
</dbReference>
<dbReference type="Gene3D" id="3.60.40.10">
    <property type="entry name" value="PPM-type phosphatase domain"/>
    <property type="match status" value="1"/>
</dbReference>
<dbReference type="RefSeq" id="WP_060819597.1">
    <property type="nucleotide sequence ID" value="NZ_FCOC02000006.1"/>
</dbReference>
<dbReference type="InterPro" id="IPR003594">
    <property type="entry name" value="HATPase_dom"/>
</dbReference>
<dbReference type="SUPFAM" id="SSF55874">
    <property type="entry name" value="ATPase domain of HSP90 chaperone/DNA topoisomerase II/histidine kinase"/>
    <property type="match status" value="1"/>
</dbReference>
<sequence>MEAALSLTDQSGVSEARRAAIKLAQNLGFAERYQADAALVVTEAATNIIKYADRGEILLRRYADGETLGIELLALDRGPGIANLDTARRDGFSTGGSLGAGLGTMSRQSHLFDVYSVAGAGTAVLARIQNGRSATAGASRYSIGARSTPKAGQEVCGDAWAVEEQEGQLRAVVLDGLGHGPLASDASQRAVEIFRQSGKADSPGSILRSAHQGLKATRGAVMAVAQIDTAAGVVKFAGVGNIVGIVASGESSQHLLSTDGTVGYNMRLVREAEVTWTARSAMILTTDGLSTRWNLTRHPGLIQHHPSLIAAVLHRDFARDLDDATVVVIKAA</sequence>
<dbReference type="InterPro" id="IPR036457">
    <property type="entry name" value="PPM-type-like_dom_sf"/>
</dbReference>
<organism evidence="2 3">
    <name type="scientific">Caballeronia sordidicola</name>
    <name type="common">Burkholderia sordidicola</name>
    <dbReference type="NCBI Taxonomy" id="196367"/>
    <lineage>
        <taxon>Bacteria</taxon>
        <taxon>Pseudomonadati</taxon>
        <taxon>Pseudomonadota</taxon>
        <taxon>Betaproteobacteria</taxon>
        <taxon>Burkholderiales</taxon>
        <taxon>Burkholderiaceae</taxon>
        <taxon>Caballeronia</taxon>
    </lineage>
</organism>
<dbReference type="Pfam" id="PF07228">
    <property type="entry name" value="SpoIIE"/>
    <property type="match status" value="1"/>
</dbReference>
<evidence type="ECO:0000259" key="1">
    <source>
        <dbReference type="SMART" id="SM00331"/>
    </source>
</evidence>
<feature type="domain" description="PPM-type phosphatase" evidence="1">
    <location>
        <begin position="140"/>
        <end position="331"/>
    </location>
</feature>
<gene>
    <name evidence="2" type="primary">rsbT_1</name>
    <name evidence="2" type="ORF">AWB64_02722</name>
</gene>
<dbReference type="SMART" id="SM00331">
    <property type="entry name" value="PP2C_SIG"/>
    <property type="match status" value="1"/>
</dbReference>
<evidence type="ECO:0000313" key="2">
    <source>
        <dbReference type="EMBL" id="SAL30633.1"/>
    </source>
</evidence>
<proteinExistence type="predicted"/>
<protein>
    <submittedName>
        <fullName evidence="2">Serine/threonine-protein kinase RsbT</fullName>
        <ecNumber evidence="2">2.7.11.1</ecNumber>
    </submittedName>
</protein>
<evidence type="ECO:0000313" key="3">
    <source>
        <dbReference type="Proteomes" id="UP000054893"/>
    </source>
</evidence>
<dbReference type="EC" id="2.7.11.1" evidence="2"/>
<dbReference type="EMBL" id="FCOC02000006">
    <property type="protein sequence ID" value="SAL30633.1"/>
    <property type="molecule type" value="Genomic_DNA"/>
</dbReference>
<keyword evidence="2" id="KW-0418">Kinase</keyword>
<dbReference type="PANTHER" id="PTHR35801:SF1">
    <property type="entry name" value="PHOSPHOSERINE PHOSPHATASE RSBX"/>
    <property type="match status" value="1"/>
</dbReference>
<accession>A0A158GFE2</accession>
<keyword evidence="2" id="KW-0808">Transferase</keyword>